<evidence type="ECO:0000256" key="1">
    <source>
        <dbReference type="SAM" id="MobiDB-lite"/>
    </source>
</evidence>
<keyword evidence="3" id="KW-1185">Reference proteome</keyword>
<dbReference type="OrthoDB" id="674963at2759"/>
<name>A0A8K1LKK2_9PASS</name>
<gene>
    <name evidence="2" type="ORF">HGM15179_010122</name>
</gene>
<protein>
    <submittedName>
        <fullName evidence="2">Uncharacterized protein</fullName>
    </submittedName>
</protein>
<sequence length="173" mass="19874">MQRLVTTAVMQQATGYCREAEGRGNCCLQQDRLWRTVEKAVESWWSSRYSCEKAVEKAVWVWTPIYGRRCCQGSSGFPWKTPLFPNQDNWTHPPIAGTILMYSDSDEELAKPHPNPKAQTKPKDILQEHPQPQRKKPRTESWERSVGKLSTKAQLVACRKQKLDPALENGMET</sequence>
<dbReference type="AlphaFoldDB" id="A0A8K1LKK2"/>
<dbReference type="Proteomes" id="UP000796761">
    <property type="component" value="Unassembled WGS sequence"/>
</dbReference>
<evidence type="ECO:0000313" key="2">
    <source>
        <dbReference type="EMBL" id="TRZ17028.1"/>
    </source>
</evidence>
<accession>A0A8K1LKK2</accession>
<dbReference type="EMBL" id="SWJQ01000287">
    <property type="protein sequence ID" value="TRZ17028.1"/>
    <property type="molecule type" value="Genomic_DNA"/>
</dbReference>
<proteinExistence type="predicted"/>
<organism evidence="2 3">
    <name type="scientific">Zosterops borbonicus</name>
    <dbReference type="NCBI Taxonomy" id="364589"/>
    <lineage>
        <taxon>Eukaryota</taxon>
        <taxon>Metazoa</taxon>
        <taxon>Chordata</taxon>
        <taxon>Craniata</taxon>
        <taxon>Vertebrata</taxon>
        <taxon>Euteleostomi</taxon>
        <taxon>Archelosauria</taxon>
        <taxon>Archosauria</taxon>
        <taxon>Dinosauria</taxon>
        <taxon>Saurischia</taxon>
        <taxon>Theropoda</taxon>
        <taxon>Coelurosauria</taxon>
        <taxon>Aves</taxon>
        <taxon>Neognathae</taxon>
        <taxon>Neoaves</taxon>
        <taxon>Telluraves</taxon>
        <taxon>Australaves</taxon>
        <taxon>Passeriformes</taxon>
        <taxon>Sylvioidea</taxon>
        <taxon>Zosteropidae</taxon>
        <taxon>Zosterops</taxon>
    </lineage>
</organism>
<evidence type="ECO:0000313" key="3">
    <source>
        <dbReference type="Proteomes" id="UP000796761"/>
    </source>
</evidence>
<comment type="caution">
    <text evidence="2">The sequence shown here is derived from an EMBL/GenBank/DDBJ whole genome shotgun (WGS) entry which is preliminary data.</text>
</comment>
<feature type="region of interest" description="Disordered" evidence="1">
    <location>
        <begin position="107"/>
        <end position="149"/>
    </location>
</feature>
<reference evidence="2" key="1">
    <citation type="submission" date="2019-04" db="EMBL/GenBank/DDBJ databases">
        <title>Genome assembly of Zosterops borbonicus 15179.</title>
        <authorList>
            <person name="Leroy T."/>
            <person name="Anselmetti Y."/>
            <person name="Tilak M.-K."/>
            <person name="Nabholz B."/>
        </authorList>
    </citation>
    <scope>NUCLEOTIDE SEQUENCE</scope>
    <source>
        <strain evidence="2">HGM_15179</strain>
        <tissue evidence="2">Muscle</tissue>
    </source>
</reference>